<organism evidence="2 3">
    <name type="scientific">Astrephomene gubernaculifera</name>
    <dbReference type="NCBI Taxonomy" id="47775"/>
    <lineage>
        <taxon>Eukaryota</taxon>
        <taxon>Viridiplantae</taxon>
        <taxon>Chlorophyta</taxon>
        <taxon>core chlorophytes</taxon>
        <taxon>Chlorophyceae</taxon>
        <taxon>CS clade</taxon>
        <taxon>Chlamydomonadales</taxon>
        <taxon>Astrephomenaceae</taxon>
        <taxon>Astrephomene</taxon>
    </lineage>
</organism>
<dbReference type="EMBL" id="BMAR01000015">
    <property type="protein sequence ID" value="GFR46650.1"/>
    <property type="molecule type" value="Genomic_DNA"/>
</dbReference>
<dbReference type="SUPFAM" id="SSF53448">
    <property type="entry name" value="Nucleotide-diphospho-sugar transferases"/>
    <property type="match status" value="1"/>
</dbReference>
<gene>
    <name evidence="2" type="ORF">Agub_g8261</name>
</gene>
<comment type="caution">
    <text evidence="2">The sequence shown here is derived from an EMBL/GenBank/DDBJ whole genome shotgun (WGS) entry which is preliminary data.</text>
</comment>
<evidence type="ECO:0000313" key="3">
    <source>
        <dbReference type="Proteomes" id="UP001054857"/>
    </source>
</evidence>
<accession>A0AAD3DRD0</accession>
<keyword evidence="3" id="KW-1185">Reference proteome</keyword>
<feature type="compositionally biased region" description="Low complexity" evidence="1">
    <location>
        <begin position="21"/>
        <end position="33"/>
    </location>
</feature>
<feature type="region of interest" description="Disordered" evidence="1">
    <location>
        <begin position="21"/>
        <end position="47"/>
    </location>
</feature>
<dbReference type="InterPro" id="IPR029044">
    <property type="entry name" value="Nucleotide-diphossugar_trans"/>
</dbReference>
<dbReference type="Proteomes" id="UP001054857">
    <property type="component" value="Unassembled WGS sequence"/>
</dbReference>
<protein>
    <submittedName>
        <fullName evidence="2">Uncharacterized protein</fullName>
    </submittedName>
</protein>
<sequence length="261" mass="28757">MGHRPHDLHPAGRLPGRRAALRAGGQRGQPARGGRMGGGGGGERRLPGARLLSQRARGARDDQIAPASSAWLHDLLALFRAWPQLAIVGMNTYRLCKHAEPTNRFGFTSWEPDPRTGVKWSFVQNVDFAPLVVRSSAWAALGGLEESFSRPGDCGIWGDWELCTRAWLDGWQVGFLHLDGRSGDGHAGGTHTASNAERCWGRQQYTASACFGKRYEVAAFQEELCGRVWRLNVDSFRLPEGAECPYNTRDTRYGNCSRPAI</sequence>
<proteinExistence type="predicted"/>
<dbReference type="Gene3D" id="3.90.550.10">
    <property type="entry name" value="Spore Coat Polysaccharide Biosynthesis Protein SpsA, Chain A"/>
    <property type="match status" value="1"/>
</dbReference>
<evidence type="ECO:0000313" key="2">
    <source>
        <dbReference type="EMBL" id="GFR46650.1"/>
    </source>
</evidence>
<name>A0AAD3DRD0_9CHLO</name>
<evidence type="ECO:0000256" key="1">
    <source>
        <dbReference type="SAM" id="MobiDB-lite"/>
    </source>
</evidence>
<dbReference type="AlphaFoldDB" id="A0AAD3DRD0"/>
<reference evidence="2 3" key="1">
    <citation type="journal article" date="2021" name="Sci. Rep.">
        <title>Genome sequencing of the multicellular alga Astrephomene provides insights into convergent evolution of germ-soma differentiation.</title>
        <authorList>
            <person name="Yamashita S."/>
            <person name="Yamamoto K."/>
            <person name="Matsuzaki R."/>
            <person name="Suzuki S."/>
            <person name="Yamaguchi H."/>
            <person name="Hirooka S."/>
            <person name="Minakuchi Y."/>
            <person name="Miyagishima S."/>
            <person name="Kawachi M."/>
            <person name="Toyoda A."/>
            <person name="Nozaki H."/>
        </authorList>
    </citation>
    <scope>NUCLEOTIDE SEQUENCE [LARGE SCALE GENOMIC DNA]</scope>
    <source>
        <strain evidence="2 3">NIES-4017</strain>
    </source>
</reference>